<dbReference type="EMBL" id="CAUYUJ010014585">
    <property type="protein sequence ID" value="CAK0843528.1"/>
    <property type="molecule type" value="Genomic_DNA"/>
</dbReference>
<evidence type="ECO:0008006" key="3">
    <source>
        <dbReference type="Google" id="ProtNLM"/>
    </source>
</evidence>
<reference evidence="1" key="1">
    <citation type="submission" date="2023-10" db="EMBL/GenBank/DDBJ databases">
        <authorList>
            <person name="Chen Y."/>
            <person name="Shah S."/>
            <person name="Dougan E. K."/>
            <person name="Thang M."/>
            <person name="Chan C."/>
        </authorList>
    </citation>
    <scope>NUCLEOTIDE SEQUENCE [LARGE SCALE GENOMIC DNA]</scope>
</reference>
<organism evidence="1 2">
    <name type="scientific">Prorocentrum cordatum</name>
    <dbReference type="NCBI Taxonomy" id="2364126"/>
    <lineage>
        <taxon>Eukaryota</taxon>
        <taxon>Sar</taxon>
        <taxon>Alveolata</taxon>
        <taxon>Dinophyceae</taxon>
        <taxon>Prorocentrales</taxon>
        <taxon>Prorocentraceae</taxon>
        <taxon>Prorocentrum</taxon>
    </lineage>
</organism>
<sequence>GSAVHGGHYAGTTITVTTTKRPMGALTIFVNEIRYHSDNPAVPGVEIAGPDGTDLSDHTVYTYNMSGQVTNTVHLDGTIDAQHGQNYGVKWFNIPCHKFTSIALARGPALVQFVSVLDQITAVDPPASGSTSKVIKDANDVVLQVLDSDNTKSLQLFGVGLKYAGALLNLWLPPASVNIAAHLATYGMRQACFHYCSRPA</sequence>
<protein>
    <recommendedName>
        <fullName evidence="3">Beta-galactosidase</fullName>
    </recommendedName>
</protein>
<feature type="non-terminal residue" evidence="1">
    <location>
        <position position="1"/>
    </location>
</feature>
<proteinExistence type="predicted"/>
<comment type="caution">
    <text evidence="1">The sequence shown here is derived from an EMBL/GenBank/DDBJ whole genome shotgun (WGS) entry which is preliminary data.</text>
</comment>
<evidence type="ECO:0000313" key="2">
    <source>
        <dbReference type="Proteomes" id="UP001189429"/>
    </source>
</evidence>
<evidence type="ECO:0000313" key="1">
    <source>
        <dbReference type="EMBL" id="CAK0843528.1"/>
    </source>
</evidence>
<dbReference type="Proteomes" id="UP001189429">
    <property type="component" value="Unassembled WGS sequence"/>
</dbReference>
<accession>A0ABN9TCV6</accession>
<keyword evidence="2" id="KW-1185">Reference proteome</keyword>
<gene>
    <name evidence="1" type="ORF">PCOR1329_LOCUS37847</name>
</gene>
<name>A0ABN9TCV6_9DINO</name>